<evidence type="ECO:0000313" key="1">
    <source>
        <dbReference type="EMBL" id="OXI36475.1"/>
    </source>
</evidence>
<dbReference type="Proteomes" id="UP000214600">
    <property type="component" value="Unassembled WGS sequence"/>
</dbReference>
<evidence type="ECO:0000313" key="2">
    <source>
        <dbReference type="Proteomes" id="UP000214600"/>
    </source>
</evidence>
<dbReference type="AlphaFoldDB" id="A0A228I2S8"/>
<reference evidence="2" key="1">
    <citation type="submission" date="2017-06" db="EMBL/GenBank/DDBJ databases">
        <authorList>
            <person name="LiPuma J."/>
            <person name="Spilker T."/>
        </authorList>
    </citation>
    <scope>NUCLEOTIDE SEQUENCE [LARGE SCALE GENOMIC DNA]</scope>
    <source>
        <strain evidence="2">AU17325</strain>
    </source>
</reference>
<protein>
    <submittedName>
        <fullName evidence="1">Uncharacterized protein</fullName>
    </submittedName>
</protein>
<gene>
    <name evidence="1" type="ORF">CFB84_34470</name>
</gene>
<name>A0A228I2S8_9BURK</name>
<reference evidence="1 2" key="2">
    <citation type="submission" date="2017-08" db="EMBL/GenBank/DDBJ databases">
        <title>WGS of novel Burkholderia cepaca complex species.</title>
        <authorList>
            <person name="Lipuma J."/>
            <person name="Spilker T."/>
        </authorList>
    </citation>
    <scope>NUCLEOTIDE SEQUENCE [LARGE SCALE GENOMIC DNA]</scope>
    <source>
        <strain evidence="1 2">AU17325</strain>
    </source>
</reference>
<accession>A0A228I2S8</accession>
<proteinExistence type="predicted"/>
<dbReference type="EMBL" id="NKFA01000023">
    <property type="protein sequence ID" value="OXI36475.1"/>
    <property type="molecule type" value="Genomic_DNA"/>
</dbReference>
<organism evidence="1 2">
    <name type="scientific">Burkholderia aenigmatica</name>
    <dbReference type="NCBI Taxonomy" id="2015348"/>
    <lineage>
        <taxon>Bacteria</taxon>
        <taxon>Pseudomonadati</taxon>
        <taxon>Pseudomonadota</taxon>
        <taxon>Betaproteobacteria</taxon>
        <taxon>Burkholderiales</taxon>
        <taxon>Burkholderiaceae</taxon>
        <taxon>Burkholderia</taxon>
        <taxon>Burkholderia cepacia complex</taxon>
    </lineage>
</organism>
<sequence>MGWHGCMPLHRRVAGDAWLIAMTAYLLNTPLSAPKVIDGRRQVAEYCGGAGAGSAQTRMSVTSCDMRMDWRCFRLTRRPMAVNVWMSSI</sequence>
<comment type="caution">
    <text evidence="1">The sequence shown here is derived from an EMBL/GenBank/DDBJ whole genome shotgun (WGS) entry which is preliminary data.</text>
</comment>